<evidence type="ECO:0000313" key="1">
    <source>
        <dbReference type="EMBL" id="MDE8648941.1"/>
    </source>
</evidence>
<comment type="caution">
    <text evidence="1">The sequence shown here is derived from an EMBL/GenBank/DDBJ whole genome shotgun (WGS) entry which is preliminary data.</text>
</comment>
<evidence type="ECO:0000313" key="2">
    <source>
        <dbReference type="Proteomes" id="UP001217325"/>
    </source>
</evidence>
<organism evidence="1 2">
    <name type="scientific">Rhodococcus qingshengii</name>
    <dbReference type="NCBI Taxonomy" id="334542"/>
    <lineage>
        <taxon>Bacteria</taxon>
        <taxon>Bacillati</taxon>
        <taxon>Actinomycetota</taxon>
        <taxon>Actinomycetes</taxon>
        <taxon>Mycobacteriales</taxon>
        <taxon>Nocardiaceae</taxon>
        <taxon>Rhodococcus</taxon>
        <taxon>Rhodococcus erythropolis group</taxon>
    </lineage>
</organism>
<gene>
    <name evidence="1" type="ORF">PXH69_28620</name>
</gene>
<dbReference type="Proteomes" id="UP001217325">
    <property type="component" value="Unassembled WGS sequence"/>
</dbReference>
<reference evidence="1" key="1">
    <citation type="submission" date="2023-02" db="EMBL/GenBank/DDBJ databases">
        <title>A novel hydrolase synthesized by Rhodococcus erythropolis HQ is responsible for the detoxification of Zearalenone.</title>
        <authorList>
            <person name="Hu J."/>
            <person name="Xu J."/>
        </authorList>
    </citation>
    <scope>NUCLEOTIDE SEQUENCE</scope>
    <source>
        <strain evidence="1">HQ</strain>
    </source>
</reference>
<dbReference type="EMBL" id="JARDXE010000023">
    <property type="protein sequence ID" value="MDE8648941.1"/>
    <property type="molecule type" value="Genomic_DNA"/>
</dbReference>
<protein>
    <submittedName>
        <fullName evidence="1">Uncharacterized protein</fullName>
    </submittedName>
</protein>
<proteinExistence type="predicted"/>
<name>A0AAW6LRV6_RHOSG</name>
<accession>A0AAW6LRV6</accession>
<dbReference type="AlphaFoldDB" id="A0AAW6LRV6"/>
<dbReference type="RefSeq" id="WP_064257168.1">
    <property type="nucleotide sequence ID" value="NZ_JARDXE010000023.1"/>
</dbReference>
<sequence>MSTYKAFIAKDGKRFQVSVCWDDNDPNRFITAPFPLEPSDDLDNQLGRAGYRLVSNDSDNIGRGWAVVSRMATDRPFYDPVEQTWRSSLSDDAKQKIRAKYPDASVPGVA</sequence>